<accession>A0A1U8A6F7</accession>
<comment type="similarity">
    <text evidence="1">Belongs to the LOR family.</text>
</comment>
<dbReference type="AlphaFoldDB" id="A0A1U8A6F7"/>
<evidence type="ECO:0000256" key="1">
    <source>
        <dbReference type="ARBA" id="ARBA00005437"/>
    </source>
</evidence>
<dbReference type="GeneID" id="104597230"/>
<evidence type="ECO:0000313" key="2">
    <source>
        <dbReference type="Proteomes" id="UP000189703"/>
    </source>
</evidence>
<reference evidence="3" key="1">
    <citation type="submission" date="2025-08" db="UniProtKB">
        <authorList>
            <consortium name="RefSeq"/>
        </authorList>
    </citation>
    <scope>IDENTIFICATION</scope>
</reference>
<dbReference type="PANTHER" id="PTHR31087:SF85">
    <property type="entry name" value="PROTEIN LURP-ONE-RELATED 7"/>
    <property type="match status" value="1"/>
</dbReference>
<proteinExistence type="inferred from homology"/>
<dbReference type="Pfam" id="PF04525">
    <property type="entry name" value="LOR"/>
    <property type="match status" value="1"/>
</dbReference>
<organism evidence="2 3">
    <name type="scientific">Nelumbo nucifera</name>
    <name type="common">Sacred lotus</name>
    <dbReference type="NCBI Taxonomy" id="4432"/>
    <lineage>
        <taxon>Eukaryota</taxon>
        <taxon>Viridiplantae</taxon>
        <taxon>Streptophyta</taxon>
        <taxon>Embryophyta</taxon>
        <taxon>Tracheophyta</taxon>
        <taxon>Spermatophyta</taxon>
        <taxon>Magnoliopsida</taxon>
        <taxon>Proteales</taxon>
        <taxon>Nelumbonaceae</taxon>
        <taxon>Nelumbo</taxon>
    </lineage>
</organism>
<dbReference type="FunCoup" id="A0A1U8A6F7">
    <property type="interactions" value="374"/>
</dbReference>
<keyword evidence="2" id="KW-1185">Reference proteome</keyword>
<protein>
    <submittedName>
        <fullName evidence="3">Protein LURP-one-related 7</fullName>
    </submittedName>
</protein>
<dbReference type="eggNOG" id="ENOG502RZXW">
    <property type="taxonomic scope" value="Eukaryota"/>
</dbReference>
<dbReference type="InterPro" id="IPR038595">
    <property type="entry name" value="LOR_sf"/>
</dbReference>
<name>A0A1U8A6F7_NELNU</name>
<dbReference type="InterPro" id="IPR007612">
    <property type="entry name" value="LOR"/>
</dbReference>
<evidence type="ECO:0000313" key="3">
    <source>
        <dbReference type="RefSeq" id="XP_010256976.1"/>
    </source>
</evidence>
<dbReference type="PANTHER" id="PTHR31087">
    <property type="match status" value="1"/>
</dbReference>
<dbReference type="Proteomes" id="UP000189703">
    <property type="component" value="Unplaced"/>
</dbReference>
<dbReference type="Gene3D" id="2.40.160.200">
    <property type="entry name" value="LURP1-related"/>
    <property type="match status" value="1"/>
</dbReference>
<dbReference type="KEGG" id="nnu:104597230"/>
<dbReference type="OrthoDB" id="770293at2759"/>
<dbReference type="RefSeq" id="XP_010256976.1">
    <property type="nucleotide sequence ID" value="XM_010258674.2"/>
</dbReference>
<gene>
    <name evidence="3" type="primary">LOC104597230</name>
</gene>
<dbReference type="OMA" id="NSMEHRH"/>
<dbReference type="InterPro" id="IPR025659">
    <property type="entry name" value="Tubby-like_C"/>
</dbReference>
<dbReference type="SUPFAM" id="SSF54518">
    <property type="entry name" value="Tubby C-terminal domain-like"/>
    <property type="match status" value="1"/>
</dbReference>
<sequence>MTTDAAPCIAYPAISQIPVDLLVLKKRSPARDDLTLTDLYGNPVFRVDSRSTESTPRCRVLLDARGDPLITVHYNDGVWQGYRGADGECKNFLLFRVERTFYSPKLTELLVFLVGENRVDSKPDFKVKGCPFKRSCTIYKGNSIVAETSLLYKLRKIIVGRRKFRLTIFPGTIHHDLIIALLVIFFDGRK</sequence>